<evidence type="ECO:0008006" key="4">
    <source>
        <dbReference type="Google" id="ProtNLM"/>
    </source>
</evidence>
<keyword evidence="3" id="KW-1185">Reference proteome</keyword>
<feature type="non-terminal residue" evidence="2">
    <location>
        <position position="68"/>
    </location>
</feature>
<sequence>MNLPQHLLKLLLMAAVFLSFVAVFAKPIRRCRRECKDRGPKYPRCRQVCQVTRYRRNLRMKESNNSII</sequence>
<feature type="signal peptide" evidence="1">
    <location>
        <begin position="1"/>
        <end position="25"/>
    </location>
</feature>
<gene>
    <name evidence="2" type="ORF">X975_12031</name>
</gene>
<protein>
    <recommendedName>
        <fullName evidence="4">Secreted protein</fullName>
    </recommendedName>
</protein>
<dbReference type="Proteomes" id="UP000054359">
    <property type="component" value="Unassembled WGS sequence"/>
</dbReference>
<name>A0A087UZ63_STEMI</name>
<dbReference type="EMBL" id="KK122404">
    <property type="protein sequence ID" value="KFM82652.1"/>
    <property type="molecule type" value="Genomic_DNA"/>
</dbReference>
<keyword evidence="1" id="KW-0732">Signal</keyword>
<organism evidence="2 3">
    <name type="scientific">Stegodyphus mimosarum</name>
    <name type="common">African social velvet spider</name>
    <dbReference type="NCBI Taxonomy" id="407821"/>
    <lineage>
        <taxon>Eukaryota</taxon>
        <taxon>Metazoa</taxon>
        <taxon>Ecdysozoa</taxon>
        <taxon>Arthropoda</taxon>
        <taxon>Chelicerata</taxon>
        <taxon>Arachnida</taxon>
        <taxon>Araneae</taxon>
        <taxon>Araneomorphae</taxon>
        <taxon>Entelegynae</taxon>
        <taxon>Eresoidea</taxon>
        <taxon>Eresidae</taxon>
        <taxon>Stegodyphus</taxon>
    </lineage>
</organism>
<evidence type="ECO:0000313" key="3">
    <source>
        <dbReference type="Proteomes" id="UP000054359"/>
    </source>
</evidence>
<evidence type="ECO:0000256" key="1">
    <source>
        <dbReference type="SAM" id="SignalP"/>
    </source>
</evidence>
<feature type="chain" id="PRO_5001831035" description="Secreted protein" evidence="1">
    <location>
        <begin position="26"/>
        <end position="68"/>
    </location>
</feature>
<proteinExistence type="predicted"/>
<dbReference type="AlphaFoldDB" id="A0A087UZ63"/>
<accession>A0A087UZ63</accession>
<reference evidence="2 3" key="1">
    <citation type="submission" date="2013-11" db="EMBL/GenBank/DDBJ databases">
        <title>Genome sequencing of Stegodyphus mimosarum.</title>
        <authorList>
            <person name="Bechsgaard J."/>
        </authorList>
    </citation>
    <scope>NUCLEOTIDE SEQUENCE [LARGE SCALE GENOMIC DNA]</scope>
</reference>
<evidence type="ECO:0000313" key="2">
    <source>
        <dbReference type="EMBL" id="KFM82652.1"/>
    </source>
</evidence>